<protein>
    <submittedName>
        <fullName evidence="3">Uncharacterized protein</fullName>
    </submittedName>
</protein>
<reference evidence="3" key="2">
    <citation type="submission" date="2020-09" db="EMBL/GenBank/DDBJ databases">
        <authorList>
            <person name="Sun Q."/>
            <person name="Zhou Y."/>
        </authorList>
    </citation>
    <scope>NUCLEOTIDE SEQUENCE</scope>
    <source>
        <strain evidence="3">CGMCC 1.15290</strain>
    </source>
</reference>
<feature type="compositionally biased region" description="Pro residues" evidence="1">
    <location>
        <begin position="186"/>
        <end position="201"/>
    </location>
</feature>
<evidence type="ECO:0000313" key="3">
    <source>
        <dbReference type="EMBL" id="GGH66050.1"/>
    </source>
</evidence>
<evidence type="ECO:0000313" key="4">
    <source>
        <dbReference type="Proteomes" id="UP000627292"/>
    </source>
</evidence>
<keyword evidence="4" id="KW-1185">Reference proteome</keyword>
<organism evidence="3 4">
    <name type="scientific">Filimonas zeae</name>
    <dbReference type="NCBI Taxonomy" id="1737353"/>
    <lineage>
        <taxon>Bacteria</taxon>
        <taxon>Pseudomonadati</taxon>
        <taxon>Bacteroidota</taxon>
        <taxon>Chitinophagia</taxon>
        <taxon>Chitinophagales</taxon>
        <taxon>Chitinophagaceae</taxon>
        <taxon>Filimonas</taxon>
    </lineage>
</organism>
<reference evidence="3" key="1">
    <citation type="journal article" date="2014" name="Int. J. Syst. Evol. Microbiol.">
        <title>Complete genome sequence of Corynebacterium casei LMG S-19264T (=DSM 44701T), isolated from a smear-ripened cheese.</title>
        <authorList>
            <consortium name="US DOE Joint Genome Institute (JGI-PGF)"/>
            <person name="Walter F."/>
            <person name="Albersmeier A."/>
            <person name="Kalinowski J."/>
            <person name="Ruckert C."/>
        </authorList>
    </citation>
    <scope>NUCLEOTIDE SEQUENCE</scope>
    <source>
        <strain evidence="3">CGMCC 1.15290</strain>
    </source>
</reference>
<proteinExistence type="predicted"/>
<evidence type="ECO:0000256" key="2">
    <source>
        <dbReference type="SAM" id="Phobius"/>
    </source>
</evidence>
<keyword evidence="2" id="KW-0812">Transmembrane</keyword>
<sequence>MVFTLLETANKHFNNDFIIQQARLLDETETGIGKALYAAIPTILSGMITQVTGGAQLLTRQLLDNSAAPGGESLLDRLFNKQLGDVTRAVIHLSGIKSTSAYFILCAAAPAVFVTVREHAVARQLNAAQLVYLLHSLTTELTPTLPADMPVVTAVADAVPETPVITPVAPKLTTYVPTPPAEQAPVAIPPPIVTAPEPPVSKPQVVDEPEPEPTEAETQLPDEPEEPEEYAEDEAEVTSRRKRRRWITLTAVTAGALLAWYLFKGNCNTPH</sequence>
<keyword evidence="2" id="KW-1133">Transmembrane helix</keyword>
<accession>A0A917IWV8</accession>
<feature type="compositionally biased region" description="Acidic residues" evidence="1">
    <location>
        <begin position="207"/>
        <end position="236"/>
    </location>
</feature>
<evidence type="ECO:0000256" key="1">
    <source>
        <dbReference type="SAM" id="MobiDB-lite"/>
    </source>
</evidence>
<keyword evidence="2" id="KW-0472">Membrane</keyword>
<dbReference type="AlphaFoldDB" id="A0A917IWV8"/>
<dbReference type="InterPro" id="IPR009282">
    <property type="entry name" value="DUF937"/>
</dbReference>
<feature type="transmembrane region" description="Helical" evidence="2">
    <location>
        <begin position="246"/>
        <end position="263"/>
    </location>
</feature>
<feature type="region of interest" description="Disordered" evidence="1">
    <location>
        <begin position="186"/>
        <end position="242"/>
    </location>
</feature>
<comment type="caution">
    <text evidence="3">The sequence shown here is derived from an EMBL/GenBank/DDBJ whole genome shotgun (WGS) entry which is preliminary data.</text>
</comment>
<dbReference type="Proteomes" id="UP000627292">
    <property type="component" value="Unassembled WGS sequence"/>
</dbReference>
<dbReference type="RefSeq" id="WP_188951873.1">
    <property type="nucleotide sequence ID" value="NZ_BMIB01000002.1"/>
</dbReference>
<dbReference type="EMBL" id="BMIB01000002">
    <property type="protein sequence ID" value="GGH66050.1"/>
    <property type="molecule type" value="Genomic_DNA"/>
</dbReference>
<dbReference type="Pfam" id="PF06078">
    <property type="entry name" value="DUF937"/>
    <property type="match status" value="1"/>
</dbReference>
<name>A0A917IWV8_9BACT</name>
<gene>
    <name evidence="3" type="ORF">GCM10011379_19810</name>
</gene>